<proteinExistence type="predicted"/>
<evidence type="ECO:0000256" key="1">
    <source>
        <dbReference type="SAM" id="MobiDB-lite"/>
    </source>
</evidence>
<dbReference type="GO" id="GO:0009507">
    <property type="term" value="C:chloroplast"/>
    <property type="evidence" value="ECO:0007669"/>
    <property type="project" value="TreeGrafter"/>
</dbReference>
<protein>
    <submittedName>
        <fullName evidence="2">Uncharacterized protein</fullName>
    </submittedName>
</protein>
<dbReference type="PANTHER" id="PTHR36398">
    <property type="entry name" value="PLASMA MEMBRANE FUSION PROTEIN"/>
    <property type="match status" value="1"/>
</dbReference>
<keyword evidence="3" id="KW-1185">Reference proteome</keyword>
<feature type="compositionally biased region" description="Low complexity" evidence="1">
    <location>
        <begin position="1"/>
        <end position="12"/>
    </location>
</feature>
<dbReference type="EMBL" id="LR746266">
    <property type="protein sequence ID" value="CAA7393692.1"/>
    <property type="molecule type" value="Genomic_DNA"/>
</dbReference>
<sequence length="235" mass="25677">MSGVRLISSLRAPPLPPRRPPRSEQVQSPKAEGDGSFPVDTSRRSASLSLLSLAAFPALAISEWCPPVAAFSLGISGPKEWLRDQKKNAARFVLAPIDASRRGLQSAYLLLSRDPESRLEDPGQVRKLLNSAARDCVAEDRGSIVAFQARTGVEVCTFRLILTNASSLLDKYDPIKLEAEAKLDTLIRSFTLLGKMIDDADLQLDSNRQRVKVGLNDTIFALGKFEESIKDCLGV</sequence>
<evidence type="ECO:0000313" key="2">
    <source>
        <dbReference type="EMBL" id="CAA7393692.1"/>
    </source>
</evidence>
<feature type="region of interest" description="Disordered" evidence="1">
    <location>
        <begin position="1"/>
        <end position="40"/>
    </location>
</feature>
<name>A0A7I8K7R9_SPIIN</name>
<accession>A0A7I8K7R9</accession>
<dbReference type="OrthoDB" id="1895912at2759"/>
<dbReference type="AlphaFoldDB" id="A0A7I8K7R9"/>
<gene>
    <name evidence="2" type="ORF">SI8410_03004410</name>
</gene>
<dbReference type="Proteomes" id="UP000663760">
    <property type="component" value="Chromosome 3"/>
</dbReference>
<organism evidence="2 3">
    <name type="scientific">Spirodela intermedia</name>
    <name type="common">Intermediate duckweed</name>
    <dbReference type="NCBI Taxonomy" id="51605"/>
    <lineage>
        <taxon>Eukaryota</taxon>
        <taxon>Viridiplantae</taxon>
        <taxon>Streptophyta</taxon>
        <taxon>Embryophyta</taxon>
        <taxon>Tracheophyta</taxon>
        <taxon>Spermatophyta</taxon>
        <taxon>Magnoliopsida</taxon>
        <taxon>Liliopsida</taxon>
        <taxon>Araceae</taxon>
        <taxon>Lemnoideae</taxon>
        <taxon>Spirodela</taxon>
    </lineage>
</organism>
<reference evidence="2" key="1">
    <citation type="submission" date="2020-02" db="EMBL/GenBank/DDBJ databases">
        <authorList>
            <person name="Scholz U."/>
            <person name="Mascher M."/>
            <person name="Fiebig A."/>
        </authorList>
    </citation>
    <scope>NUCLEOTIDE SEQUENCE</scope>
</reference>
<dbReference type="PANTHER" id="PTHR36398:SF1">
    <property type="entry name" value="PLASMA MEMBRANE FUSION PROTEIN"/>
    <property type="match status" value="1"/>
</dbReference>
<evidence type="ECO:0000313" key="3">
    <source>
        <dbReference type="Proteomes" id="UP000663760"/>
    </source>
</evidence>